<dbReference type="RefSeq" id="WP_149113970.1">
    <property type="nucleotide sequence ID" value="NZ_CP042425.1"/>
</dbReference>
<dbReference type="OrthoDB" id="291381at2"/>
<dbReference type="InterPro" id="IPR039425">
    <property type="entry name" value="RNA_pol_sigma-70-like"/>
</dbReference>
<reference evidence="7" key="1">
    <citation type="submission" date="2019-08" db="EMBL/GenBank/DDBJ databases">
        <title>Limnoglobus roseus gen. nov., sp. nov., a novel freshwater planctomycete with a giant genome from the family Gemmataceae.</title>
        <authorList>
            <person name="Kulichevskaya I.S."/>
            <person name="Naumoff D.G."/>
            <person name="Miroshnikov K."/>
            <person name="Ivanova A."/>
            <person name="Philippov D.A."/>
            <person name="Hakobyan A."/>
            <person name="Rijpstra I.C."/>
            <person name="Sinninghe Damste J.S."/>
            <person name="Liesack W."/>
            <person name="Dedysh S.N."/>
        </authorList>
    </citation>
    <scope>NUCLEOTIDE SEQUENCE [LARGE SCALE GENOMIC DNA]</scope>
    <source>
        <strain evidence="7">PX52</strain>
    </source>
</reference>
<keyword evidence="4" id="KW-0804">Transcription</keyword>
<evidence type="ECO:0000259" key="5">
    <source>
        <dbReference type="Pfam" id="PF07638"/>
    </source>
</evidence>
<keyword evidence="2" id="KW-0731">Sigma factor</keyword>
<dbReference type="AlphaFoldDB" id="A0A5C1AN79"/>
<dbReference type="EMBL" id="CP042425">
    <property type="protein sequence ID" value="QEL19597.1"/>
    <property type="molecule type" value="Genomic_DNA"/>
</dbReference>
<evidence type="ECO:0000256" key="3">
    <source>
        <dbReference type="ARBA" id="ARBA00023125"/>
    </source>
</evidence>
<organism evidence="6 7">
    <name type="scientific">Limnoglobus roseus</name>
    <dbReference type="NCBI Taxonomy" id="2598579"/>
    <lineage>
        <taxon>Bacteria</taxon>
        <taxon>Pseudomonadati</taxon>
        <taxon>Planctomycetota</taxon>
        <taxon>Planctomycetia</taxon>
        <taxon>Gemmatales</taxon>
        <taxon>Gemmataceae</taxon>
        <taxon>Limnoglobus</taxon>
    </lineage>
</organism>
<keyword evidence="3" id="KW-0238">DNA-binding</keyword>
<sequence>MFAPDPEQSITRLIGMARTADPGAAEGLWRAYFEKLVAVARQRLAVAAPRGADAEDVALSAFASFWAGAGRDRFPQLTDRTALWPLLVAITANKCTDLIRRETRQKRGGGAASDPCAIEHLISTQPPPEFACQVADQLVHLLEHLDRTGDPMLRRVAELRMNGRTQAEIAEELGCVRETVGRKLRLIELCWAESADDDA</sequence>
<dbReference type="PANTHER" id="PTHR43133:SF8">
    <property type="entry name" value="RNA POLYMERASE SIGMA FACTOR HI_1459-RELATED"/>
    <property type="match status" value="1"/>
</dbReference>
<dbReference type="GO" id="GO:0016987">
    <property type="term" value="F:sigma factor activity"/>
    <property type="evidence" value="ECO:0007669"/>
    <property type="project" value="UniProtKB-KW"/>
</dbReference>
<dbReference type="InterPro" id="IPR013325">
    <property type="entry name" value="RNA_pol_sigma_r2"/>
</dbReference>
<dbReference type="PANTHER" id="PTHR43133">
    <property type="entry name" value="RNA POLYMERASE ECF-TYPE SIGMA FACTO"/>
    <property type="match status" value="1"/>
</dbReference>
<dbReference type="Proteomes" id="UP000324974">
    <property type="component" value="Chromosome"/>
</dbReference>
<dbReference type="Pfam" id="PF07638">
    <property type="entry name" value="Sigma70_ECF"/>
    <property type="match status" value="1"/>
</dbReference>
<keyword evidence="7" id="KW-1185">Reference proteome</keyword>
<keyword evidence="1" id="KW-0805">Transcription regulation</keyword>
<proteinExistence type="predicted"/>
<evidence type="ECO:0000256" key="4">
    <source>
        <dbReference type="ARBA" id="ARBA00023163"/>
    </source>
</evidence>
<evidence type="ECO:0000256" key="1">
    <source>
        <dbReference type="ARBA" id="ARBA00023015"/>
    </source>
</evidence>
<name>A0A5C1AN79_9BACT</name>
<feature type="domain" description="RNA polymerase sigma-70 ECF-like HTH" evidence="5">
    <location>
        <begin position="8"/>
        <end position="193"/>
    </location>
</feature>
<dbReference type="SUPFAM" id="SSF88946">
    <property type="entry name" value="Sigma2 domain of RNA polymerase sigma factors"/>
    <property type="match status" value="1"/>
</dbReference>
<dbReference type="Gene3D" id="1.10.1740.10">
    <property type="match status" value="1"/>
</dbReference>
<dbReference type="GO" id="GO:0003677">
    <property type="term" value="F:DNA binding"/>
    <property type="evidence" value="ECO:0007669"/>
    <property type="project" value="UniProtKB-KW"/>
</dbReference>
<accession>A0A5C1AN79</accession>
<dbReference type="InterPro" id="IPR053812">
    <property type="entry name" value="HTH_Sigma70_ECF-like"/>
</dbReference>
<evidence type="ECO:0000256" key="2">
    <source>
        <dbReference type="ARBA" id="ARBA00023082"/>
    </source>
</evidence>
<gene>
    <name evidence="6" type="ORF">PX52LOC_06673</name>
</gene>
<protein>
    <submittedName>
        <fullName evidence="6">RNA polymerase subunit sigma-70</fullName>
    </submittedName>
</protein>
<evidence type="ECO:0000313" key="6">
    <source>
        <dbReference type="EMBL" id="QEL19597.1"/>
    </source>
</evidence>
<dbReference type="GO" id="GO:0006352">
    <property type="term" value="P:DNA-templated transcription initiation"/>
    <property type="evidence" value="ECO:0007669"/>
    <property type="project" value="InterPro"/>
</dbReference>
<dbReference type="KEGG" id="lrs:PX52LOC_06673"/>
<evidence type="ECO:0000313" key="7">
    <source>
        <dbReference type="Proteomes" id="UP000324974"/>
    </source>
</evidence>